<dbReference type="STRING" id="407036.SAMN05216243_1385"/>
<evidence type="ECO:0000259" key="5">
    <source>
        <dbReference type="PROSITE" id="PS50893"/>
    </source>
</evidence>
<dbReference type="AlphaFoldDB" id="A0A1G8Y3K4"/>
<keyword evidence="3" id="KW-0547">Nucleotide-binding</keyword>
<proteinExistence type="inferred from homology"/>
<dbReference type="PROSITE" id="PS50893">
    <property type="entry name" value="ABC_TRANSPORTER_2"/>
    <property type="match status" value="1"/>
</dbReference>
<dbReference type="OrthoDB" id="9804819at2"/>
<evidence type="ECO:0000313" key="7">
    <source>
        <dbReference type="Proteomes" id="UP000198694"/>
    </source>
</evidence>
<keyword evidence="4 6" id="KW-0067">ATP-binding</keyword>
<dbReference type="PANTHER" id="PTHR42711">
    <property type="entry name" value="ABC TRANSPORTER ATP-BINDING PROTEIN"/>
    <property type="match status" value="1"/>
</dbReference>
<dbReference type="PANTHER" id="PTHR42711:SF5">
    <property type="entry name" value="ABC TRANSPORTER ATP-BINDING PROTEIN NATA"/>
    <property type="match status" value="1"/>
</dbReference>
<dbReference type="PROSITE" id="PS00211">
    <property type="entry name" value="ABC_TRANSPORTER_1"/>
    <property type="match status" value="1"/>
</dbReference>
<dbReference type="GO" id="GO:0016887">
    <property type="term" value="F:ATP hydrolysis activity"/>
    <property type="evidence" value="ECO:0007669"/>
    <property type="project" value="InterPro"/>
</dbReference>
<dbReference type="Proteomes" id="UP000198694">
    <property type="component" value="Unassembled WGS sequence"/>
</dbReference>
<organism evidence="6 7">
    <name type="scientific">Sediminibacillus albus</name>
    <dbReference type="NCBI Taxonomy" id="407036"/>
    <lineage>
        <taxon>Bacteria</taxon>
        <taxon>Bacillati</taxon>
        <taxon>Bacillota</taxon>
        <taxon>Bacilli</taxon>
        <taxon>Bacillales</taxon>
        <taxon>Bacillaceae</taxon>
        <taxon>Sediminibacillus</taxon>
    </lineage>
</organism>
<evidence type="ECO:0000313" key="6">
    <source>
        <dbReference type="EMBL" id="SDJ97361.1"/>
    </source>
</evidence>
<name>A0A1G8Y3K4_9BACI</name>
<evidence type="ECO:0000256" key="2">
    <source>
        <dbReference type="ARBA" id="ARBA00022448"/>
    </source>
</evidence>
<keyword evidence="2" id="KW-0813">Transport</keyword>
<protein>
    <submittedName>
        <fullName evidence="6">ABC-2 type transport system ATP-binding protein</fullName>
    </submittedName>
</protein>
<dbReference type="EMBL" id="FNFL01000002">
    <property type="protein sequence ID" value="SDJ97361.1"/>
    <property type="molecule type" value="Genomic_DNA"/>
</dbReference>
<dbReference type="InterPro" id="IPR027417">
    <property type="entry name" value="P-loop_NTPase"/>
</dbReference>
<dbReference type="SUPFAM" id="SSF52540">
    <property type="entry name" value="P-loop containing nucleoside triphosphate hydrolases"/>
    <property type="match status" value="1"/>
</dbReference>
<dbReference type="InterPro" id="IPR050763">
    <property type="entry name" value="ABC_transporter_ATP-binding"/>
</dbReference>
<dbReference type="Gene3D" id="3.40.50.300">
    <property type="entry name" value="P-loop containing nucleotide triphosphate hydrolases"/>
    <property type="match status" value="1"/>
</dbReference>
<dbReference type="InterPro" id="IPR003439">
    <property type="entry name" value="ABC_transporter-like_ATP-bd"/>
</dbReference>
<gene>
    <name evidence="6" type="ORF">SAMN05216243_1385</name>
</gene>
<sequence length="223" mass="25244">MLKVESITKHYGSKAVLSDISFELHQGDVAGLVGENGAGKSTLLNILSTLTPLEKGQISYHGQSYGSNRLKLRKQIGFVPQDIAVWEEFSVEENMVFFERLSWGKKSKKELKQLCLDMHLEKWKEKVQSLSGGMKRKLNIAISLIHDPEIILLDEPTVGIDLKSRKEIGAYLHRLAKKQGKIIIYTSHDMEEIMSLCDCIYSIGGDPFYKQLLEDQGKTVYEL</sequence>
<dbReference type="InterPro" id="IPR003593">
    <property type="entry name" value="AAA+_ATPase"/>
</dbReference>
<keyword evidence="7" id="KW-1185">Reference proteome</keyword>
<dbReference type="Pfam" id="PF00005">
    <property type="entry name" value="ABC_tran"/>
    <property type="match status" value="1"/>
</dbReference>
<evidence type="ECO:0000256" key="3">
    <source>
        <dbReference type="ARBA" id="ARBA00022741"/>
    </source>
</evidence>
<dbReference type="RefSeq" id="WP_093212445.1">
    <property type="nucleotide sequence ID" value="NZ_FNFL01000002.1"/>
</dbReference>
<dbReference type="SMART" id="SM00382">
    <property type="entry name" value="AAA"/>
    <property type="match status" value="1"/>
</dbReference>
<feature type="domain" description="ABC transporter" evidence="5">
    <location>
        <begin position="2"/>
        <end position="223"/>
    </location>
</feature>
<dbReference type="GO" id="GO:0005524">
    <property type="term" value="F:ATP binding"/>
    <property type="evidence" value="ECO:0007669"/>
    <property type="project" value="UniProtKB-KW"/>
</dbReference>
<reference evidence="6 7" key="1">
    <citation type="submission" date="2016-10" db="EMBL/GenBank/DDBJ databases">
        <authorList>
            <person name="de Groot N.N."/>
        </authorList>
    </citation>
    <scope>NUCLEOTIDE SEQUENCE [LARGE SCALE GENOMIC DNA]</scope>
    <source>
        <strain evidence="6 7">CGMCC 1.6502</strain>
    </source>
</reference>
<evidence type="ECO:0000256" key="4">
    <source>
        <dbReference type="ARBA" id="ARBA00022840"/>
    </source>
</evidence>
<evidence type="ECO:0000256" key="1">
    <source>
        <dbReference type="ARBA" id="ARBA00005417"/>
    </source>
</evidence>
<comment type="similarity">
    <text evidence="1">Belongs to the ABC transporter superfamily.</text>
</comment>
<dbReference type="CDD" id="cd03230">
    <property type="entry name" value="ABC_DR_subfamily_A"/>
    <property type="match status" value="1"/>
</dbReference>
<accession>A0A1G8Y3K4</accession>
<dbReference type="InterPro" id="IPR017871">
    <property type="entry name" value="ABC_transporter-like_CS"/>
</dbReference>